<feature type="domain" description="Apple" evidence="2">
    <location>
        <begin position="42"/>
        <end position="78"/>
    </location>
</feature>
<dbReference type="Pfam" id="PF00024">
    <property type="entry name" value="PAN_1"/>
    <property type="match status" value="1"/>
</dbReference>
<proteinExistence type="predicted"/>
<organism evidence="3 4">
    <name type="scientific">Hyalella azteca</name>
    <name type="common">Amphipod</name>
    <dbReference type="NCBI Taxonomy" id="294128"/>
    <lineage>
        <taxon>Eukaryota</taxon>
        <taxon>Metazoa</taxon>
        <taxon>Ecdysozoa</taxon>
        <taxon>Arthropoda</taxon>
        <taxon>Crustacea</taxon>
        <taxon>Multicrustacea</taxon>
        <taxon>Malacostraca</taxon>
        <taxon>Eumalacostraca</taxon>
        <taxon>Peracarida</taxon>
        <taxon>Amphipoda</taxon>
        <taxon>Senticaudata</taxon>
        <taxon>Talitrida</taxon>
        <taxon>Talitroidea</taxon>
        <taxon>Hyalellidae</taxon>
        <taxon>Hyalella</taxon>
    </lineage>
</organism>
<keyword evidence="1" id="KW-0732">Signal</keyword>
<dbReference type="OrthoDB" id="6404972at2759"/>
<feature type="chain" id="PRO_5037241053" evidence="1">
    <location>
        <begin position="18"/>
        <end position="223"/>
    </location>
</feature>
<dbReference type="RefSeq" id="XP_047736893.1">
    <property type="nucleotide sequence ID" value="XM_047880937.1"/>
</dbReference>
<evidence type="ECO:0000313" key="3">
    <source>
        <dbReference type="Proteomes" id="UP000694843"/>
    </source>
</evidence>
<feature type="signal peptide" evidence="1">
    <location>
        <begin position="1"/>
        <end position="17"/>
    </location>
</feature>
<dbReference type="AlphaFoldDB" id="A0A979FIS8"/>
<accession>A0A979FIS8</accession>
<name>A0A979FIS8_HYAAZ</name>
<gene>
    <name evidence="4" type="primary">LOC108666612</name>
</gene>
<evidence type="ECO:0000256" key="1">
    <source>
        <dbReference type="SAM" id="SignalP"/>
    </source>
</evidence>
<evidence type="ECO:0000313" key="4">
    <source>
        <dbReference type="RefSeq" id="XP_047736893.1"/>
    </source>
</evidence>
<dbReference type="GeneID" id="108666612"/>
<protein>
    <submittedName>
        <fullName evidence="4">Uncharacterized protein LOC108666612</fullName>
    </submittedName>
</protein>
<dbReference type="KEGG" id="hazt:108666612"/>
<dbReference type="InterPro" id="IPR003609">
    <property type="entry name" value="Pan_app"/>
</dbReference>
<dbReference type="Proteomes" id="UP000694843">
    <property type="component" value="Unplaced"/>
</dbReference>
<sequence>MGLGCWLLVQLVQLVAAGKYPSFQVAMNDIDFVAPDVAYVGDSLCECRAKCLVQEQCTAATYEKLSSTCSLSYASQCETEVQNKTGVVGLFKYDTVIRDVFISKARTSNGSPAQLQQLCRAEGGEPLVIKTKQVRDKALQLVLESGVVSTPYPNKVAWISAYKASTTYAWPDGSSVTNCASAVADLNASHNNDGPATMLAAGNVILRTSAGKVVLFPVLCHRY</sequence>
<evidence type="ECO:0000259" key="2">
    <source>
        <dbReference type="Pfam" id="PF00024"/>
    </source>
</evidence>
<keyword evidence="3" id="KW-1185">Reference proteome</keyword>
<reference evidence="4" key="1">
    <citation type="submission" date="2025-08" db="UniProtKB">
        <authorList>
            <consortium name="RefSeq"/>
        </authorList>
    </citation>
    <scope>IDENTIFICATION</scope>
    <source>
        <tissue evidence="4">Whole organism</tissue>
    </source>
</reference>